<protein>
    <submittedName>
        <fullName evidence="1">Uncharacterized protein</fullName>
    </submittedName>
</protein>
<dbReference type="SUPFAM" id="SSF56399">
    <property type="entry name" value="ADP-ribosylation"/>
    <property type="match status" value="1"/>
</dbReference>
<dbReference type="Gene3D" id="3.90.228.10">
    <property type="match status" value="1"/>
</dbReference>
<comment type="caution">
    <text evidence="1">The sequence shown here is derived from an EMBL/GenBank/DDBJ whole genome shotgun (WGS) entry which is preliminary data.</text>
</comment>
<evidence type="ECO:0000313" key="2">
    <source>
        <dbReference type="EMBL" id="CAF4212445.1"/>
    </source>
</evidence>
<proteinExistence type="predicted"/>
<sequence length="371" mass="43672">MLNVKIQTFENCLYLLDGRFNQLHTLIVDLANVHRPYKILNQGDLPNLKCFSFSHHLGTSLYNELILPLLYRMSNLEQLSLYLRISFRQTFIDGNDLKQNILNRMSRLNQFTFYICSSMIIHNQMILPSTEDIQRTFIHFPINPIVSYVDYFPEAKRCQCHIYSYPSPVDYYDEITNNFPGGLFTNVRHVSLFDEEHPFEHDFFVQIQKSFPFIERLGVFNHKPQNSKPSYQSNTNQSLDVIKYSFLNVLNIINAHDDYIEQFLFDTKTHFQNDIILYIKYECLERVTNNFTRDITRRNCAKIKTLRLDDAGAYFADDPHKSHNYTALERTNKTHVMFYSKVTLDKESVQGLASKRLVAVSKGFHSVFSIF</sequence>
<gene>
    <name evidence="2" type="ORF">OKA104_LOCUS41594</name>
    <name evidence="1" type="ORF">VCS650_LOCUS43143</name>
</gene>
<dbReference type="AlphaFoldDB" id="A0A815UMS6"/>
<dbReference type="OrthoDB" id="10049553at2759"/>
<name>A0A815UMS6_9BILA</name>
<organism evidence="1 3">
    <name type="scientific">Adineta steineri</name>
    <dbReference type="NCBI Taxonomy" id="433720"/>
    <lineage>
        <taxon>Eukaryota</taxon>
        <taxon>Metazoa</taxon>
        <taxon>Spiralia</taxon>
        <taxon>Gnathifera</taxon>
        <taxon>Rotifera</taxon>
        <taxon>Eurotatoria</taxon>
        <taxon>Bdelloidea</taxon>
        <taxon>Adinetida</taxon>
        <taxon>Adinetidae</taxon>
        <taxon>Adineta</taxon>
    </lineage>
</organism>
<dbReference type="EMBL" id="CAJNON010002878">
    <property type="protein sequence ID" value="CAF1518188.1"/>
    <property type="molecule type" value="Genomic_DNA"/>
</dbReference>
<evidence type="ECO:0000313" key="3">
    <source>
        <dbReference type="Proteomes" id="UP000663891"/>
    </source>
</evidence>
<dbReference type="Proteomes" id="UP000663881">
    <property type="component" value="Unassembled WGS sequence"/>
</dbReference>
<accession>A0A815UMS6</accession>
<reference evidence="1" key="1">
    <citation type="submission" date="2021-02" db="EMBL/GenBank/DDBJ databases">
        <authorList>
            <person name="Nowell W R."/>
        </authorList>
    </citation>
    <scope>NUCLEOTIDE SEQUENCE</scope>
</reference>
<dbReference type="Proteomes" id="UP000663891">
    <property type="component" value="Unassembled WGS sequence"/>
</dbReference>
<evidence type="ECO:0000313" key="1">
    <source>
        <dbReference type="EMBL" id="CAF1518188.1"/>
    </source>
</evidence>
<dbReference type="EMBL" id="CAJOAY010009892">
    <property type="protein sequence ID" value="CAF4212445.1"/>
    <property type="molecule type" value="Genomic_DNA"/>
</dbReference>